<reference evidence="2" key="1">
    <citation type="submission" date="2021-02" db="EMBL/GenBank/DDBJ databases">
        <authorList>
            <person name="Nowell W R."/>
        </authorList>
    </citation>
    <scope>NUCLEOTIDE SEQUENCE</scope>
</reference>
<protein>
    <submittedName>
        <fullName evidence="2">Uncharacterized protein</fullName>
    </submittedName>
</protein>
<evidence type="ECO:0000313" key="2">
    <source>
        <dbReference type="EMBL" id="CAF3735024.1"/>
    </source>
</evidence>
<comment type="caution">
    <text evidence="2">The sequence shown here is derived from an EMBL/GenBank/DDBJ whole genome shotgun (WGS) entry which is preliminary data.</text>
</comment>
<organism evidence="2 3">
    <name type="scientific">Didymodactylos carnosus</name>
    <dbReference type="NCBI Taxonomy" id="1234261"/>
    <lineage>
        <taxon>Eukaryota</taxon>
        <taxon>Metazoa</taxon>
        <taxon>Spiralia</taxon>
        <taxon>Gnathifera</taxon>
        <taxon>Rotifera</taxon>
        <taxon>Eurotatoria</taxon>
        <taxon>Bdelloidea</taxon>
        <taxon>Philodinida</taxon>
        <taxon>Philodinidae</taxon>
        <taxon>Didymodactylos</taxon>
    </lineage>
</organism>
<dbReference type="EMBL" id="CAJNOK010005161">
    <property type="protein sequence ID" value="CAF0962369.1"/>
    <property type="molecule type" value="Genomic_DNA"/>
</dbReference>
<evidence type="ECO:0000313" key="1">
    <source>
        <dbReference type="EMBL" id="CAF0962369.1"/>
    </source>
</evidence>
<accession>A0A8S2IEY7</accession>
<sequence>MPSYKWLMFETKEKSEEKMGQISKSRFQRNKVGRKSYHELCPEIITELKNLLNTHSGSAQDRRRDDAIRFNGFSIVDCNKHIKKRLMKKYSKINKMSNSTVRRFFLPPKPNIRSSKFYKSRILAKIPQKRNSRSIKEHSHFHFTCAQVNYVEELSSLYSNEILALSCHNKTKIPLGEHI</sequence>
<evidence type="ECO:0000313" key="3">
    <source>
        <dbReference type="Proteomes" id="UP000682733"/>
    </source>
</evidence>
<dbReference type="Proteomes" id="UP000682733">
    <property type="component" value="Unassembled WGS sequence"/>
</dbReference>
<dbReference type="Proteomes" id="UP000677228">
    <property type="component" value="Unassembled WGS sequence"/>
</dbReference>
<gene>
    <name evidence="1" type="ORF">OVA965_LOCUS12701</name>
    <name evidence="2" type="ORF">TMI583_LOCUS12704</name>
</gene>
<proteinExistence type="predicted"/>
<dbReference type="AlphaFoldDB" id="A0A8S2IEY7"/>
<dbReference type="EMBL" id="CAJOBA010005166">
    <property type="protein sequence ID" value="CAF3735024.1"/>
    <property type="molecule type" value="Genomic_DNA"/>
</dbReference>
<name>A0A8S2IEY7_9BILA</name>